<protein>
    <recommendedName>
        <fullName evidence="3">F-box domain-containing protein</fullName>
    </recommendedName>
</protein>
<sequence>MVLPQLPPEIWRHICNQLTDDNYRLIGTELADLLNKHVSIHDHLRAKNALAALSLVSKSIGEMALHARFKCFHMDFSGDRRVFLKFLRRVLDDPRLAACVKELSVYDWICIKHPANPRSDEADAAATYARMAARLGVDTAAFPFDVKELSPHRNPAGRVPGIILLTLPLLPNLGILRVGIGRERRPFELLRRLRASGVVRPFERVRDLTLASDGDGYGINLTRFSPLLALCPNVATLRLVECTGFDLRERDFVRAVRESMPRRIRALEVRDSRFDDRSMNVLLACVVGGSGGDGDGSSRGLERFYYRSERASCEPPAVREVTPKQLARQLLRAKATLREIELDYSDPGRERQDDGDSEEYRTRLTVADDFAEFPVLERFVHLTKGDSVDNDPDWRDDVKTYNVQLGPV</sequence>
<accession>A0ABR1U7W9</accession>
<dbReference type="EMBL" id="JAQQWK010000001">
    <property type="protein sequence ID" value="KAK8055003.1"/>
    <property type="molecule type" value="Genomic_DNA"/>
</dbReference>
<evidence type="ECO:0000313" key="1">
    <source>
        <dbReference type="EMBL" id="KAK8055003.1"/>
    </source>
</evidence>
<evidence type="ECO:0008006" key="3">
    <source>
        <dbReference type="Google" id="ProtNLM"/>
    </source>
</evidence>
<keyword evidence="2" id="KW-1185">Reference proteome</keyword>
<dbReference type="Proteomes" id="UP001444661">
    <property type="component" value="Unassembled WGS sequence"/>
</dbReference>
<organism evidence="1 2">
    <name type="scientific">Apiospora rasikravindrae</name>
    <dbReference type="NCBI Taxonomy" id="990691"/>
    <lineage>
        <taxon>Eukaryota</taxon>
        <taxon>Fungi</taxon>
        <taxon>Dikarya</taxon>
        <taxon>Ascomycota</taxon>
        <taxon>Pezizomycotina</taxon>
        <taxon>Sordariomycetes</taxon>
        <taxon>Xylariomycetidae</taxon>
        <taxon>Amphisphaeriales</taxon>
        <taxon>Apiosporaceae</taxon>
        <taxon>Apiospora</taxon>
    </lineage>
</organism>
<proteinExistence type="predicted"/>
<gene>
    <name evidence="1" type="ORF">PG993_000230</name>
</gene>
<name>A0ABR1U7W9_9PEZI</name>
<comment type="caution">
    <text evidence="1">The sequence shown here is derived from an EMBL/GenBank/DDBJ whole genome shotgun (WGS) entry which is preliminary data.</text>
</comment>
<evidence type="ECO:0000313" key="2">
    <source>
        <dbReference type="Proteomes" id="UP001444661"/>
    </source>
</evidence>
<reference evidence="1 2" key="1">
    <citation type="submission" date="2023-01" db="EMBL/GenBank/DDBJ databases">
        <title>Analysis of 21 Apiospora genomes using comparative genomics revels a genus with tremendous synthesis potential of carbohydrate active enzymes and secondary metabolites.</title>
        <authorList>
            <person name="Sorensen T."/>
        </authorList>
    </citation>
    <scope>NUCLEOTIDE SEQUENCE [LARGE SCALE GENOMIC DNA]</scope>
    <source>
        <strain evidence="1 2">CBS 33761</strain>
    </source>
</reference>